<sequence>MDAVWHNVVIVGGHGKVAQLLTKDLVARGDQVTSLIRNQTQVDSVAALGATPLVFDIETMDARDLAPFFKGADTVVFAAGAGYGSGALRKRTVDYGGSVLSQRAALDAGVPRFIQISTLNAEHPIDPESDHVWKEYVRAKRDADRALRETALDWVIARPGILTDDPGTGSIRAARRLPELAVDSLSIPRADVAAILAYCVHNSHLSRLTFDAVTGSTPIEEALANL</sequence>
<dbReference type="Proteomes" id="UP000470875">
    <property type="component" value="Unassembled WGS sequence"/>
</dbReference>
<dbReference type="Pfam" id="PF13460">
    <property type="entry name" value="NAD_binding_10"/>
    <property type="match status" value="1"/>
</dbReference>
<dbReference type="EMBL" id="VULO01000001">
    <property type="protein sequence ID" value="MSS83217.1"/>
    <property type="molecule type" value="Genomic_DNA"/>
</dbReference>
<organism evidence="2 3">
    <name type="scientific">Scrofimicrobium canadense</name>
    <dbReference type="NCBI Taxonomy" id="2652290"/>
    <lineage>
        <taxon>Bacteria</taxon>
        <taxon>Bacillati</taxon>
        <taxon>Actinomycetota</taxon>
        <taxon>Actinomycetes</taxon>
        <taxon>Actinomycetales</taxon>
        <taxon>Actinomycetaceae</taxon>
        <taxon>Scrofimicrobium</taxon>
    </lineage>
</organism>
<evidence type="ECO:0000259" key="1">
    <source>
        <dbReference type="Pfam" id="PF13460"/>
    </source>
</evidence>
<dbReference type="RefSeq" id="WP_154542513.1">
    <property type="nucleotide sequence ID" value="NZ_VULO01000001.1"/>
</dbReference>
<gene>
    <name evidence="2" type="ORF">FYJ24_00225</name>
</gene>
<evidence type="ECO:0000313" key="2">
    <source>
        <dbReference type="EMBL" id="MSS83217.1"/>
    </source>
</evidence>
<dbReference type="SUPFAM" id="SSF51735">
    <property type="entry name" value="NAD(P)-binding Rossmann-fold domains"/>
    <property type="match status" value="1"/>
</dbReference>
<protein>
    <submittedName>
        <fullName evidence="2">NAD(P)H-binding protein</fullName>
    </submittedName>
</protein>
<proteinExistence type="predicted"/>
<accession>A0A6N7VNG4</accession>
<dbReference type="PANTHER" id="PTHR15020:SF50">
    <property type="entry name" value="UPF0659 PROTEIN YMR090W"/>
    <property type="match status" value="1"/>
</dbReference>
<dbReference type="InterPro" id="IPR036291">
    <property type="entry name" value="NAD(P)-bd_dom_sf"/>
</dbReference>
<dbReference type="Gene3D" id="3.40.50.720">
    <property type="entry name" value="NAD(P)-binding Rossmann-like Domain"/>
    <property type="match status" value="1"/>
</dbReference>
<evidence type="ECO:0000313" key="3">
    <source>
        <dbReference type="Proteomes" id="UP000470875"/>
    </source>
</evidence>
<comment type="caution">
    <text evidence="2">The sequence shown here is derived from an EMBL/GenBank/DDBJ whole genome shotgun (WGS) entry which is preliminary data.</text>
</comment>
<keyword evidence="3" id="KW-1185">Reference proteome</keyword>
<dbReference type="InterPro" id="IPR016040">
    <property type="entry name" value="NAD(P)-bd_dom"/>
</dbReference>
<dbReference type="AlphaFoldDB" id="A0A6N7VNG4"/>
<reference evidence="2 3" key="1">
    <citation type="submission" date="2019-08" db="EMBL/GenBank/DDBJ databases">
        <title>In-depth cultivation of the pig gut microbiome towards novel bacterial diversity and tailored functional studies.</title>
        <authorList>
            <person name="Wylensek D."/>
            <person name="Hitch T.C.A."/>
            <person name="Clavel T."/>
        </authorList>
    </citation>
    <scope>NUCLEOTIDE SEQUENCE [LARGE SCALE GENOMIC DNA]</scope>
    <source>
        <strain evidence="2 3">WB03_NA08</strain>
    </source>
</reference>
<name>A0A6N7VNG4_9ACTO</name>
<feature type="domain" description="NAD(P)-binding" evidence="1">
    <location>
        <begin position="12"/>
        <end position="202"/>
    </location>
</feature>
<dbReference type="PANTHER" id="PTHR15020">
    <property type="entry name" value="FLAVIN REDUCTASE-RELATED"/>
    <property type="match status" value="1"/>
</dbReference>